<dbReference type="SUPFAM" id="SSF54810">
    <property type="entry name" value="GMP synthetase C-terminal dimerisation domain"/>
    <property type="match status" value="1"/>
</dbReference>
<dbReference type="Pfam" id="PF00958">
    <property type="entry name" value="GMP_synt_C"/>
    <property type="match status" value="1"/>
</dbReference>
<organism evidence="2 3">
    <name type="scientific">Daphnia magna</name>
    <dbReference type="NCBI Taxonomy" id="35525"/>
    <lineage>
        <taxon>Eukaryota</taxon>
        <taxon>Metazoa</taxon>
        <taxon>Ecdysozoa</taxon>
        <taxon>Arthropoda</taxon>
        <taxon>Crustacea</taxon>
        <taxon>Branchiopoda</taxon>
        <taxon>Diplostraca</taxon>
        <taxon>Cladocera</taxon>
        <taxon>Anomopoda</taxon>
        <taxon>Daphniidae</taxon>
        <taxon>Daphnia</taxon>
    </lineage>
</organism>
<keyword evidence="3" id="KW-1185">Reference proteome</keyword>
<reference evidence="2 3" key="1">
    <citation type="submission" date="2016-03" db="EMBL/GenBank/DDBJ databases">
        <title>EvidentialGene: Evidence-directed Construction of Genes on Genomes.</title>
        <authorList>
            <person name="Gilbert D.G."/>
            <person name="Choi J.-H."/>
            <person name="Mockaitis K."/>
            <person name="Colbourne J."/>
            <person name="Pfrender M."/>
        </authorList>
    </citation>
    <scope>NUCLEOTIDE SEQUENCE [LARGE SCALE GENOMIC DNA]</scope>
    <source>
        <strain evidence="2 3">Xinb3</strain>
        <tissue evidence="2">Complete organism</tissue>
    </source>
</reference>
<sequence length="68" mass="7797">QRIRSCQRSVVFRPFLSRDFMTGLPGIPDSHLPQEVVDKMVEAFFTVPGISRVLFDLTAKPSETTEWE</sequence>
<evidence type="ECO:0000313" key="3">
    <source>
        <dbReference type="Proteomes" id="UP000076858"/>
    </source>
</evidence>
<accession>A0A164ET56</accession>
<comment type="caution">
    <text evidence="2">The sequence shown here is derived from an EMBL/GenBank/DDBJ whole genome shotgun (WGS) entry which is preliminary data.</text>
</comment>
<evidence type="ECO:0000313" key="2">
    <source>
        <dbReference type="EMBL" id="KZR97109.1"/>
    </source>
</evidence>
<dbReference type="OrthoDB" id="1724632at2759"/>
<dbReference type="GO" id="GO:0003922">
    <property type="term" value="F:GMP synthase (glutamine-hydrolyzing) activity"/>
    <property type="evidence" value="ECO:0007669"/>
    <property type="project" value="InterPro"/>
</dbReference>
<feature type="domain" description="GMP synthase C-terminal" evidence="1">
    <location>
        <begin position="4"/>
        <end position="67"/>
    </location>
</feature>
<dbReference type="STRING" id="35525.A0A164ET56"/>
<dbReference type="InterPro" id="IPR001674">
    <property type="entry name" value="GMP_synth_C"/>
</dbReference>
<dbReference type="GO" id="GO:0005524">
    <property type="term" value="F:ATP binding"/>
    <property type="evidence" value="ECO:0007669"/>
    <property type="project" value="InterPro"/>
</dbReference>
<dbReference type="Proteomes" id="UP000076858">
    <property type="component" value="Unassembled WGS sequence"/>
</dbReference>
<proteinExistence type="predicted"/>
<feature type="non-terminal residue" evidence="2">
    <location>
        <position position="1"/>
    </location>
</feature>
<gene>
    <name evidence="2" type="ORF">APZ42_008200</name>
</gene>
<name>A0A164ET56_9CRUS</name>
<dbReference type="EMBL" id="LRGB01022592">
    <property type="protein sequence ID" value="KZR97109.1"/>
    <property type="molecule type" value="Genomic_DNA"/>
</dbReference>
<dbReference type="AlphaFoldDB" id="A0A164ET56"/>
<evidence type="ECO:0000259" key="1">
    <source>
        <dbReference type="Pfam" id="PF00958"/>
    </source>
</evidence>
<protein>
    <submittedName>
        <fullName evidence="2">GMP synthase</fullName>
    </submittedName>
</protein>
<dbReference type="Gene3D" id="3.30.300.10">
    <property type="match status" value="1"/>
</dbReference>